<organism evidence="1 2">
    <name type="scientific">Sphingomonas quercus</name>
    <dbReference type="NCBI Taxonomy" id="2842451"/>
    <lineage>
        <taxon>Bacteria</taxon>
        <taxon>Pseudomonadati</taxon>
        <taxon>Pseudomonadota</taxon>
        <taxon>Alphaproteobacteria</taxon>
        <taxon>Sphingomonadales</taxon>
        <taxon>Sphingomonadaceae</taxon>
        <taxon>Sphingomonas</taxon>
    </lineage>
</organism>
<dbReference type="RefSeq" id="WP_216319561.1">
    <property type="nucleotide sequence ID" value="NZ_JAHKRT010000001.1"/>
</dbReference>
<sequence>MIASVRPGGAFATLLRGTAFLGRHPAAIGTETPVAARRLRAKVLGNCLRELDRFLNLLIDEVAAEACPGRIEPIGFAGQRNTANKLRTLYAILGAASPDHHRLRALGRSRDCLFHCGGVARRGDRHGGTRMTAGWPPSAGLSDAPLMSVALGDTLVVTPVDLRRVCDFYEEIAAGLVALNPRSAEAPAAIATA</sequence>
<reference evidence="1 2" key="1">
    <citation type="submission" date="2021-06" db="EMBL/GenBank/DDBJ databases">
        <title>Sphingomonas sp. XMGL2, whole genome shotgun sequencing project.</title>
        <authorList>
            <person name="Zhao G."/>
            <person name="Shen L."/>
        </authorList>
    </citation>
    <scope>NUCLEOTIDE SEQUENCE [LARGE SCALE GENOMIC DNA]</scope>
    <source>
        <strain evidence="1 2">XMGL2</strain>
    </source>
</reference>
<name>A0ABS6BEP1_9SPHN</name>
<accession>A0ABS6BEP1</accession>
<protein>
    <submittedName>
        <fullName evidence="1">Uncharacterized protein</fullName>
    </submittedName>
</protein>
<dbReference type="Proteomes" id="UP000776276">
    <property type="component" value="Unassembled WGS sequence"/>
</dbReference>
<proteinExistence type="predicted"/>
<dbReference type="EMBL" id="JAHKRT010000001">
    <property type="protein sequence ID" value="MBU3076778.1"/>
    <property type="molecule type" value="Genomic_DNA"/>
</dbReference>
<evidence type="ECO:0000313" key="2">
    <source>
        <dbReference type="Proteomes" id="UP000776276"/>
    </source>
</evidence>
<gene>
    <name evidence="1" type="ORF">KOF26_02780</name>
</gene>
<comment type="caution">
    <text evidence="1">The sequence shown here is derived from an EMBL/GenBank/DDBJ whole genome shotgun (WGS) entry which is preliminary data.</text>
</comment>
<evidence type="ECO:0000313" key="1">
    <source>
        <dbReference type="EMBL" id="MBU3076778.1"/>
    </source>
</evidence>
<keyword evidence="2" id="KW-1185">Reference proteome</keyword>